<dbReference type="Proteomes" id="UP000075787">
    <property type="component" value="Unassembled WGS sequence"/>
</dbReference>
<dbReference type="GO" id="GO:0016765">
    <property type="term" value="F:transferase activity, transferring alkyl or aryl (other than methyl) groups"/>
    <property type="evidence" value="ECO:0007669"/>
    <property type="project" value="UniProtKB-ARBA"/>
</dbReference>
<protein>
    <recommendedName>
        <fullName evidence="3">Phytoene synthase</fullName>
    </recommendedName>
</protein>
<sequence>MTTVSDTERAAALTASAEELTRLDPDRFACLMLADPERRADLVALLGFAFETAKTAEVVSETMIGAIRLQWWREALDGIEAGTPRRHQVIDLLAPAIAAHDLPRDRLERMIDAREADFEPTPFADAAAVEAYARDTAGQLARLQARVLGVTDGARLDAAEAVGTGFGLAGVLRALPHQARRRRVLLPRDRMAAAGLGTGQVIEPHLRDQAVTAAIATMVADLAGRAGGLIADARKAGRLPRPVAGQAALARVHLARLARAGHDPFTAPAVLSPARRAFTLLLARG</sequence>
<evidence type="ECO:0008006" key="3">
    <source>
        <dbReference type="Google" id="ProtNLM"/>
    </source>
</evidence>
<dbReference type="EMBL" id="LPZR01000010">
    <property type="protein sequence ID" value="KYO57636.1"/>
    <property type="molecule type" value="Genomic_DNA"/>
</dbReference>
<dbReference type="Pfam" id="PF00494">
    <property type="entry name" value="SQS_PSY"/>
    <property type="match status" value="1"/>
</dbReference>
<evidence type="ECO:0000313" key="2">
    <source>
        <dbReference type="Proteomes" id="UP000075787"/>
    </source>
</evidence>
<dbReference type="RefSeq" id="WP_062761315.1">
    <property type="nucleotide sequence ID" value="NZ_CP121045.1"/>
</dbReference>
<dbReference type="InterPro" id="IPR008949">
    <property type="entry name" value="Isoprenoid_synthase_dom_sf"/>
</dbReference>
<accession>A0A162LZG8</accession>
<dbReference type="SUPFAM" id="SSF48576">
    <property type="entry name" value="Terpenoid synthases"/>
    <property type="match status" value="1"/>
</dbReference>
<organism evidence="1 2">
    <name type="scientific">Tistrella mobilis</name>
    <dbReference type="NCBI Taxonomy" id="171437"/>
    <lineage>
        <taxon>Bacteria</taxon>
        <taxon>Pseudomonadati</taxon>
        <taxon>Pseudomonadota</taxon>
        <taxon>Alphaproteobacteria</taxon>
        <taxon>Geminicoccales</taxon>
        <taxon>Geminicoccaceae</taxon>
        <taxon>Tistrella</taxon>
    </lineage>
</organism>
<dbReference type="InterPro" id="IPR002060">
    <property type="entry name" value="Squ/phyt_synthse"/>
</dbReference>
<proteinExistence type="predicted"/>
<name>A0A162LZG8_9PROT</name>
<evidence type="ECO:0000313" key="1">
    <source>
        <dbReference type="EMBL" id="KYO57636.1"/>
    </source>
</evidence>
<reference evidence="1 2" key="1">
    <citation type="submission" date="2015-12" db="EMBL/GenBank/DDBJ databases">
        <title>Genome sequence of Tistrella mobilis MCCC 1A02139.</title>
        <authorList>
            <person name="Lu L."/>
            <person name="Lai Q."/>
            <person name="Shao Z."/>
            <person name="Qian P."/>
        </authorList>
    </citation>
    <scope>NUCLEOTIDE SEQUENCE [LARGE SCALE GENOMIC DNA]</scope>
    <source>
        <strain evidence="1 2">MCCC 1A02139</strain>
    </source>
</reference>
<dbReference type="Gene3D" id="1.10.600.10">
    <property type="entry name" value="Farnesyl Diphosphate Synthase"/>
    <property type="match status" value="1"/>
</dbReference>
<dbReference type="AlphaFoldDB" id="A0A162LZG8"/>
<dbReference type="GeneID" id="97242013"/>
<gene>
    <name evidence="1" type="ORF">AUP44_19270</name>
</gene>
<comment type="caution">
    <text evidence="1">The sequence shown here is derived from an EMBL/GenBank/DDBJ whole genome shotgun (WGS) entry which is preliminary data.</text>
</comment>
<dbReference type="PANTHER" id="PTHR31480">
    <property type="entry name" value="BIFUNCTIONAL LYCOPENE CYCLASE/PHYTOENE SYNTHASE"/>
    <property type="match status" value="1"/>
</dbReference>